<keyword evidence="3" id="KW-1185">Reference proteome</keyword>
<reference evidence="2" key="1">
    <citation type="submission" date="2023-05" db="EMBL/GenBank/DDBJ databases">
        <authorList>
            <person name="Huff M."/>
        </authorList>
    </citation>
    <scope>NUCLEOTIDE SEQUENCE</scope>
</reference>
<evidence type="ECO:0000313" key="2">
    <source>
        <dbReference type="EMBL" id="CAI9759152.1"/>
    </source>
</evidence>
<evidence type="ECO:0000256" key="1">
    <source>
        <dbReference type="SAM" id="MobiDB-lite"/>
    </source>
</evidence>
<feature type="compositionally biased region" description="Basic and acidic residues" evidence="1">
    <location>
        <begin position="77"/>
        <end position="95"/>
    </location>
</feature>
<evidence type="ECO:0000313" key="3">
    <source>
        <dbReference type="Proteomes" id="UP000834106"/>
    </source>
</evidence>
<accession>A0AAD1YXH5</accession>
<dbReference type="EMBL" id="OU503039">
    <property type="protein sequence ID" value="CAI9759152.1"/>
    <property type="molecule type" value="Genomic_DNA"/>
</dbReference>
<sequence>MFRFLFVIVKKCPMKQNGITDLNTGDELLRINPADLENEFVEVENECSKDAVPNEDFYIPVVEPENGTLRGGSDILEPDRSSGDASEDLKRKGADSFDAPYSNKSRKFFQDDQQSSPGDSSQHQHKREKMDGSVLRPRRPSIKRKRSKRYSVYCWTG</sequence>
<gene>
    <name evidence="2" type="ORF">FPE_LOCUS6582</name>
</gene>
<proteinExistence type="predicted"/>
<feature type="compositionally biased region" description="Basic residues" evidence="1">
    <location>
        <begin position="136"/>
        <end position="149"/>
    </location>
</feature>
<feature type="region of interest" description="Disordered" evidence="1">
    <location>
        <begin position="63"/>
        <end position="157"/>
    </location>
</feature>
<dbReference type="Proteomes" id="UP000834106">
    <property type="component" value="Chromosome 4"/>
</dbReference>
<name>A0AAD1YXH5_9LAMI</name>
<dbReference type="AlphaFoldDB" id="A0AAD1YXH5"/>
<organism evidence="2 3">
    <name type="scientific">Fraxinus pennsylvanica</name>
    <dbReference type="NCBI Taxonomy" id="56036"/>
    <lineage>
        <taxon>Eukaryota</taxon>
        <taxon>Viridiplantae</taxon>
        <taxon>Streptophyta</taxon>
        <taxon>Embryophyta</taxon>
        <taxon>Tracheophyta</taxon>
        <taxon>Spermatophyta</taxon>
        <taxon>Magnoliopsida</taxon>
        <taxon>eudicotyledons</taxon>
        <taxon>Gunneridae</taxon>
        <taxon>Pentapetalae</taxon>
        <taxon>asterids</taxon>
        <taxon>lamiids</taxon>
        <taxon>Lamiales</taxon>
        <taxon>Oleaceae</taxon>
        <taxon>Oleeae</taxon>
        <taxon>Fraxinus</taxon>
    </lineage>
</organism>
<protein>
    <submittedName>
        <fullName evidence="2">Uncharacterized protein</fullName>
    </submittedName>
</protein>
<feature type="compositionally biased region" description="Low complexity" evidence="1">
    <location>
        <begin position="111"/>
        <end position="121"/>
    </location>
</feature>